<protein>
    <recommendedName>
        <fullName evidence="5">FlxA-like family protein</fullName>
    </recommendedName>
</protein>
<proteinExistence type="predicted"/>
<reference evidence="3 4" key="1">
    <citation type="submission" date="2017-03" db="EMBL/GenBank/DDBJ databases">
        <authorList>
            <person name="Afonso C.L."/>
            <person name="Miller P.J."/>
            <person name="Scott M.A."/>
            <person name="Spackman E."/>
            <person name="Goraichik I."/>
            <person name="Dimitrov K.M."/>
            <person name="Suarez D.L."/>
            <person name="Swayne D.E."/>
        </authorList>
    </citation>
    <scope>NUCLEOTIDE SEQUENCE [LARGE SCALE GENOMIC DNA]</scope>
    <source>
        <strain evidence="3 4">ATCC 51113</strain>
    </source>
</reference>
<name>A0A1V8P4Q5_CITBR</name>
<evidence type="ECO:0000313" key="4">
    <source>
        <dbReference type="Proteomes" id="UP000192573"/>
    </source>
</evidence>
<evidence type="ECO:0000313" key="3">
    <source>
        <dbReference type="EMBL" id="OQM43660.1"/>
    </source>
</evidence>
<dbReference type="Gene3D" id="1.10.287.1490">
    <property type="match status" value="1"/>
</dbReference>
<dbReference type="Proteomes" id="UP000192573">
    <property type="component" value="Unassembled WGS sequence"/>
</dbReference>
<dbReference type="OrthoDB" id="6593039at2"/>
<feature type="compositionally biased region" description="Polar residues" evidence="2">
    <location>
        <begin position="119"/>
        <end position="138"/>
    </location>
</feature>
<feature type="coiled-coil region" evidence="1">
    <location>
        <begin position="39"/>
        <end position="103"/>
    </location>
</feature>
<comment type="caution">
    <text evidence="3">The sequence shown here is derived from an EMBL/GenBank/DDBJ whole genome shotgun (WGS) entry which is preliminary data.</text>
</comment>
<evidence type="ECO:0008006" key="5">
    <source>
        <dbReference type="Google" id="ProtNLM"/>
    </source>
</evidence>
<evidence type="ECO:0000256" key="1">
    <source>
        <dbReference type="SAM" id="Coils"/>
    </source>
</evidence>
<dbReference type="EMBL" id="NAEW01000001">
    <property type="protein sequence ID" value="OQM43660.1"/>
    <property type="molecule type" value="Genomic_DNA"/>
</dbReference>
<gene>
    <name evidence="3" type="ORF">BZK42_01915</name>
</gene>
<dbReference type="AlphaFoldDB" id="A0A1V8P4Q5"/>
<dbReference type="InterPro" id="IPR025577">
    <property type="entry name" value="FlxA"/>
</dbReference>
<feature type="region of interest" description="Disordered" evidence="2">
    <location>
        <begin position="106"/>
        <end position="138"/>
    </location>
</feature>
<evidence type="ECO:0000256" key="2">
    <source>
        <dbReference type="SAM" id="MobiDB-lite"/>
    </source>
</evidence>
<keyword evidence="1" id="KW-0175">Coiled coil</keyword>
<dbReference type="Pfam" id="PF14282">
    <property type="entry name" value="FlxA"/>
    <property type="match status" value="1"/>
</dbReference>
<sequence>MTIMGNKCKAGGTTMSMTVSTLGQDILQSTVKQAPSSTGNSVSQQIQNLKKQIGELTKELSAMGSKINEVTSEDEAKLLKQQMEMIQRQIESMYAKIAQLQKQEAEKNQMASGALPTVSDKSSSNVAGNNTKNIDVYV</sequence>
<organism evidence="3 4">
    <name type="scientific">Citrobacter braakii</name>
    <dbReference type="NCBI Taxonomy" id="57706"/>
    <lineage>
        <taxon>Bacteria</taxon>
        <taxon>Pseudomonadati</taxon>
        <taxon>Pseudomonadota</taxon>
        <taxon>Gammaproteobacteria</taxon>
        <taxon>Enterobacterales</taxon>
        <taxon>Enterobacteriaceae</taxon>
        <taxon>Citrobacter</taxon>
        <taxon>Citrobacter freundii complex</taxon>
    </lineage>
</organism>
<accession>A0A1V8P4Q5</accession>